<dbReference type="InterPro" id="IPR030616">
    <property type="entry name" value="Aur-like"/>
</dbReference>
<accession>A0A8S1J679</accession>
<comment type="catalytic activity">
    <reaction evidence="7 11">
        <text>L-seryl-[protein] + ATP = O-phospho-L-seryl-[protein] + ADP + H(+)</text>
        <dbReference type="Rhea" id="RHEA:17989"/>
        <dbReference type="Rhea" id="RHEA-COMP:9863"/>
        <dbReference type="Rhea" id="RHEA-COMP:11604"/>
        <dbReference type="ChEBI" id="CHEBI:15378"/>
        <dbReference type="ChEBI" id="CHEBI:29999"/>
        <dbReference type="ChEBI" id="CHEBI:30616"/>
        <dbReference type="ChEBI" id="CHEBI:83421"/>
        <dbReference type="ChEBI" id="CHEBI:456216"/>
        <dbReference type="EC" id="2.7.11.1"/>
    </reaction>
</comment>
<evidence type="ECO:0000256" key="5">
    <source>
        <dbReference type="ARBA" id="ARBA00022840"/>
    </source>
</evidence>
<feature type="binding site" evidence="9">
    <location>
        <position position="138"/>
    </location>
    <ligand>
        <name>ATP</name>
        <dbReference type="ChEBI" id="CHEBI:30616"/>
    </ligand>
</feature>
<protein>
    <recommendedName>
        <fullName evidence="11">Aurora kinase</fullName>
        <ecNumber evidence="11">2.7.11.1</ecNumber>
    </recommendedName>
</protein>
<feature type="binding site" evidence="9">
    <location>
        <begin position="235"/>
        <end position="236"/>
    </location>
    <ligand>
        <name>ATP</name>
        <dbReference type="ChEBI" id="CHEBI:30616"/>
    </ligand>
</feature>
<dbReference type="InterPro" id="IPR011009">
    <property type="entry name" value="Kinase-like_dom_sf"/>
</dbReference>
<feature type="active site" description="Proton acceptor" evidence="8">
    <location>
        <position position="231"/>
    </location>
</feature>
<dbReference type="EMBL" id="CAJHUC010000943">
    <property type="protein sequence ID" value="CAD7699024.1"/>
    <property type="molecule type" value="Genomic_DNA"/>
</dbReference>
<dbReference type="Proteomes" id="UP000708148">
    <property type="component" value="Unassembled WGS sequence"/>
</dbReference>
<organism evidence="14 15">
    <name type="scientific">Ostreobium quekettii</name>
    <dbReference type="NCBI Taxonomy" id="121088"/>
    <lineage>
        <taxon>Eukaryota</taxon>
        <taxon>Viridiplantae</taxon>
        <taxon>Chlorophyta</taxon>
        <taxon>core chlorophytes</taxon>
        <taxon>Ulvophyceae</taxon>
        <taxon>TCBD clade</taxon>
        <taxon>Bryopsidales</taxon>
        <taxon>Ostreobineae</taxon>
        <taxon>Ostreobiaceae</taxon>
        <taxon>Ostreobium</taxon>
    </lineage>
</organism>
<comment type="catalytic activity">
    <reaction evidence="6 11">
        <text>L-threonyl-[protein] + ATP = O-phospho-L-threonyl-[protein] + ADP + H(+)</text>
        <dbReference type="Rhea" id="RHEA:46608"/>
        <dbReference type="Rhea" id="RHEA-COMP:11060"/>
        <dbReference type="Rhea" id="RHEA-COMP:11605"/>
        <dbReference type="ChEBI" id="CHEBI:15378"/>
        <dbReference type="ChEBI" id="CHEBI:30013"/>
        <dbReference type="ChEBI" id="CHEBI:30616"/>
        <dbReference type="ChEBI" id="CHEBI:61977"/>
        <dbReference type="ChEBI" id="CHEBI:456216"/>
        <dbReference type="EC" id="2.7.11.1"/>
    </reaction>
</comment>
<feature type="binding site" evidence="9">
    <location>
        <begin position="187"/>
        <end position="189"/>
    </location>
    <ligand>
        <name>ATP</name>
        <dbReference type="ChEBI" id="CHEBI:30616"/>
    </ligand>
</feature>
<keyword evidence="3 9" id="KW-0547">Nucleotide-binding</keyword>
<keyword evidence="15" id="KW-1185">Reference proteome</keyword>
<evidence type="ECO:0000256" key="10">
    <source>
        <dbReference type="PIRSR" id="PIRSR630616-3"/>
    </source>
</evidence>
<dbReference type="FunFam" id="3.30.200.20:FF:000042">
    <property type="entry name" value="Aurora kinase A"/>
    <property type="match status" value="1"/>
</dbReference>
<keyword evidence="1 11" id="KW-0723">Serine/threonine-protein kinase</keyword>
<dbReference type="Gene3D" id="1.10.510.10">
    <property type="entry name" value="Transferase(Phosphotransferase) domain 1"/>
    <property type="match status" value="1"/>
</dbReference>
<dbReference type="PROSITE" id="PS00108">
    <property type="entry name" value="PROTEIN_KINASE_ST"/>
    <property type="match status" value="1"/>
</dbReference>
<sequence length="374" mass="41845">MSSASGAQRQGPRAPIREMPRGQNGIAGKGAGGKEARQAGGDPAIGRRPLRDANVGDAGPRGPQRAAARKRKDPDGLRPAQAKRVRMPALAAGRARRVERHARVGWKLDDFHISRPLGSGAGTFTLRRKRSGAIVALKVIFKSQMEGERNRQQMRREVEIQSRLSHPNILRMHGYFYDQQRLYLVLEYAKGELFQELQRRKSFSERTTAKYIASLVHALQYLKAQGIIHRDIKPENLLLGLDETLKLADFGWSVHVPVNARRMTLCGTLDYLAPEMVGGRAYNGSVDVWSLGVLMYEFLFGKPPFESVDHRATYRRIKGVDVRWPQHPSVSSQARDLIQKLLTADPEKRLPLEEVMTHPWIQANASASALDAAQ</sequence>
<dbReference type="PANTHER" id="PTHR24350">
    <property type="entry name" value="SERINE/THREONINE-PROTEIN KINASE IAL-RELATED"/>
    <property type="match status" value="1"/>
</dbReference>
<evidence type="ECO:0000256" key="1">
    <source>
        <dbReference type="ARBA" id="ARBA00022527"/>
    </source>
</evidence>
<keyword evidence="2 11" id="KW-0808">Transferase</keyword>
<name>A0A8S1J679_9CHLO</name>
<dbReference type="InterPro" id="IPR008271">
    <property type="entry name" value="Ser/Thr_kinase_AS"/>
</dbReference>
<dbReference type="Gene3D" id="3.30.200.20">
    <property type="entry name" value="Phosphorylase Kinase, domain 1"/>
    <property type="match status" value="1"/>
</dbReference>
<dbReference type="PROSITE" id="PS50011">
    <property type="entry name" value="PROTEIN_KINASE_DOM"/>
    <property type="match status" value="1"/>
</dbReference>
<keyword evidence="4 11" id="KW-0418">Kinase</keyword>
<dbReference type="AlphaFoldDB" id="A0A8S1J679"/>
<evidence type="ECO:0000256" key="9">
    <source>
        <dbReference type="PIRSR" id="PIRSR630616-2"/>
    </source>
</evidence>
<dbReference type="SUPFAM" id="SSF56112">
    <property type="entry name" value="Protein kinase-like (PK-like)"/>
    <property type="match status" value="1"/>
</dbReference>
<comment type="similarity">
    <text evidence="11">Belongs to the protein kinase superfamily. Ser/Thr protein kinase family. Aurora subfamily.</text>
</comment>
<proteinExistence type="inferred from homology"/>
<dbReference type="OrthoDB" id="377346at2759"/>
<reference evidence="14" key="1">
    <citation type="submission" date="2020-12" db="EMBL/GenBank/DDBJ databases">
        <authorList>
            <person name="Iha C."/>
        </authorList>
    </citation>
    <scope>NUCLEOTIDE SEQUENCE</scope>
</reference>
<evidence type="ECO:0000256" key="8">
    <source>
        <dbReference type="PIRSR" id="PIRSR630616-1"/>
    </source>
</evidence>
<dbReference type="InterPro" id="IPR000719">
    <property type="entry name" value="Prot_kinase_dom"/>
</dbReference>
<dbReference type="SMART" id="SM00220">
    <property type="entry name" value="S_TKc"/>
    <property type="match status" value="1"/>
</dbReference>
<evidence type="ECO:0000256" key="6">
    <source>
        <dbReference type="ARBA" id="ARBA00047899"/>
    </source>
</evidence>
<evidence type="ECO:0000256" key="4">
    <source>
        <dbReference type="ARBA" id="ARBA00022777"/>
    </source>
</evidence>
<gene>
    <name evidence="14" type="ORF">OSTQU699_LOCUS4383</name>
</gene>
<evidence type="ECO:0000256" key="11">
    <source>
        <dbReference type="RuleBase" id="RU367134"/>
    </source>
</evidence>
<keyword evidence="5 9" id="KW-0067">ATP-binding</keyword>
<dbReference type="FunFam" id="1.10.510.10:FF:000235">
    <property type="entry name" value="Serine/threonine-protein kinase ark1"/>
    <property type="match status" value="1"/>
</dbReference>
<evidence type="ECO:0000256" key="12">
    <source>
        <dbReference type="SAM" id="MobiDB-lite"/>
    </source>
</evidence>
<dbReference type="CDD" id="cd14007">
    <property type="entry name" value="STKc_Aurora"/>
    <property type="match status" value="1"/>
</dbReference>
<dbReference type="GO" id="GO:0005524">
    <property type="term" value="F:ATP binding"/>
    <property type="evidence" value="ECO:0007669"/>
    <property type="project" value="UniProtKB-UniRule"/>
</dbReference>
<comment type="caution">
    <text evidence="14">The sequence shown here is derived from an EMBL/GenBank/DDBJ whole genome shotgun (WGS) entry which is preliminary data.</text>
</comment>
<evidence type="ECO:0000313" key="15">
    <source>
        <dbReference type="Proteomes" id="UP000708148"/>
    </source>
</evidence>
<dbReference type="GO" id="GO:0004674">
    <property type="term" value="F:protein serine/threonine kinase activity"/>
    <property type="evidence" value="ECO:0007669"/>
    <property type="project" value="UniProtKB-KW"/>
</dbReference>
<feature type="region of interest" description="Disordered" evidence="12">
    <location>
        <begin position="1"/>
        <end position="83"/>
    </location>
</feature>
<evidence type="ECO:0000313" key="14">
    <source>
        <dbReference type="EMBL" id="CAD7699024.1"/>
    </source>
</evidence>
<evidence type="ECO:0000256" key="2">
    <source>
        <dbReference type="ARBA" id="ARBA00022679"/>
    </source>
</evidence>
<feature type="cross-link" description="Glycyl lysine isopeptide (Lys-Gly) (interchain with G-Cter in SUMO2)" evidence="10">
    <location>
        <position position="233"/>
    </location>
</feature>
<evidence type="ECO:0000259" key="13">
    <source>
        <dbReference type="PROSITE" id="PS50011"/>
    </source>
</evidence>
<evidence type="ECO:0000256" key="7">
    <source>
        <dbReference type="ARBA" id="ARBA00048679"/>
    </source>
</evidence>
<evidence type="ECO:0000256" key="3">
    <source>
        <dbReference type="ARBA" id="ARBA00022741"/>
    </source>
</evidence>
<feature type="binding site" evidence="9">
    <location>
        <position position="249"/>
    </location>
    <ligand>
        <name>ATP</name>
        <dbReference type="ChEBI" id="CHEBI:30616"/>
    </ligand>
</feature>
<feature type="domain" description="Protein kinase" evidence="13">
    <location>
        <begin position="111"/>
        <end position="361"/>
    </location>
</feature>
<dbReference type="EC" id="2.7.11.1" evidence="11"/>
<dbReference type="Pfam" id="PF00069">
    <property type="entry name" value="Pkinase"/>
    <property type="match status" value="1"/>
</dbReference>